<dbReference type="Pfam" id="PF13207">
    <property type="entry name" value="AAA_17"/>
    <property type="match status" value="1"/>
</dbReference>
<dbReference type="EMBL" id="MPTB01000045">
    <property type="protein sequence ID" value="OMD41535.1"/>
    <property type="molecule type" value="Genomic_DNA"/>
</dbReference>
<comment type="caution">
    <text evidence="1">The sequence shown here is derived from an EMBL/GenBank/DDBJ whole genome shotgun (WGS) entry which is preliminary data.</text>
</comment>
<organism evidence="1 2">
    <name type="scientific">Paenibacillus borealis</name>
    <dbReference type="NCBI Taxonomy" id="160799"/>
    <lineage>
        <taxon>Bacteria</taxon>
        <taxon>Bacillati</taxon>
        <taxon>Bacillota</taxon>
        <taxon>Bacilli</taxon>
        <taxon>Bacillales</taxon>
        <taxon>Paenibacillaceae</taxon>
        <taxon>Paenibacillus</taxon>
    </lineage>
</organism>
<evidence type="ECO:0000313" key="1">
    <source>
        <dbReference type="EMBL" id="OMD41535.1"/>
    </source>
</evidence>
<dbReference type="Proteomes" id="UP000187412">
    <property type="component" value="Unassembled WGS sequence"/>
</dbReference>
<reference evidence="1 2" key="1">
    <citation type="submission" date="2016-10" db="EMBL/GenBank/DDBJ databases">
        <title>Paenibacillus species isolates.</title>
        <authorList>
            <person name="Beno S.M."/>
        </authorList>
    </citation>
    <scope>NUCLEOTIDE SEQUENCE [LARGE SCALE GENOMIC DNA]</scope>
    <source>
        <strain evidence="1 2">FSL H7-0744</strain>
    </source>
</reference>
<evidence type="ECO:0008006" key="3">
    <source>
        <dbReference type="Google" id="ProtNLM"/>
    </source>
</evidence>
<sequence>MKKIVFIGGIHGVGKSYLTEKISCHLGIRSYSASKLIAMSKEQDFTANKFIESIDTNQDQLIQSIQLNTAFNESFFLDGHFCLLNTHKKIINIPESTFLAMSPRAIVVLFDSIASIKSRLAERDSIEYENDLLERFQDSEIEYAKKISELLKVPILLFDVTNGDFSDLSCFSRIAFDSL</sequence>
<protein>
    <recommendedName>
        <fullName evidence="3">Adenylate kinase</fullName>
    </recommendedName>
</protein>
<gene>
    <name evidence="1" type="ORF">BSK56_27040</name>
</gene>
<name>A0ABX3H1R2_PAEBO</name>
<proteinExistence type="predicted"/>
<evidence type="ECO:0000313" key="2">
    <source>
        <dbReference type="Proteomes" id="UP000187412"/>
    </source>
</evidence>
<accession>A0ABX3H1R2</accession>
<dbReference type="Gene3D" id="3.40.50.300">
    <property type="entry name" value="P-loop containing nucleotide triphosphate hydrolases"/>
    <property type="match status" value="1"/>
</dbReference>
<dbReference type="InterPro" id="IPR027417">
    <property type="entry name" value="P-loop_NTPase"/>
</dbReference>
<dbReference type="SUPFAM" id="SSF52540">
    <property type="entry name" value="P-loop containing nucleoside triphosphate hydrolases"/>
    <property type="match status" value="1"/>
</dbReference>
<keyword evidence="2" id="KW-1185">Reference proteome</keyword>
<dbReference type="RefSeq" id="WP_076113580.1">
    <property type="nucleotide sequence ID" value="NZ_MPTB01000045.1"/>
</dbReference>